<dbReference type="PANTHER" id="PTHR30160">
    <property type="entry name" value="TETRAACYLDISACCHARIDE 4'-KINASE-RELATED"/>
    <property type="match status" value="1"/>
</dbReference>
<evidence type="ECO:0000256" key="1">
    <source>
        <dbReference type="ARBA" id="ARBA00022676"/>
    </source>
</evidence>
<proteinExistence type="predicted"/>
<dbReference type="GO" id="GO:0008713">
    <property type="term" value="F:ADP-heptose-lipopolysaccharide heptosyltransferase activity"/>
    <property type="evidence" value="ECO:0007669"/>
    <property type="project" value="TreeGrafter"/>
</dbReference>
<organism evidence="3 4">
    <name type="scientific">candidate division GN15 bacterium</name>
    <dbReference type="NCBI Taxonomy" id="2072418"/>
    <lineage>
        <taxon>Bacteria</taxon>
        <taxon>candidate division GN15</taxon>
    </lineage>
</organism>
<gene>
    <name evidence="3" type="ORF">C3F09_01835</name>
</gene>
<evidence type="ECO:0008006" key="5">
    <source>
        <dbReference type="Google" id="ProtNLM"/>
    </source>
</evidence>
<dbReference type="AlphaFoldDB" id="A0A855XAW2"/>
<dbReference type="Proteomes" id="UP000250918">
    <property type="component" value="Unassembled WGS sequence"/>
</dbReference>
<dbReference type="GO" id="GO:0005829">
    <property type="term" value="C:cytosol"/>
    <property type="evidence" value="ECO:0007669"/>
    <property type="project" value="TreeGrafter"/>
</dbReference>
<keyword evidence="1" id="KW-0328">Glycosyltransferase</keyword>
<protein>
    <recommendedName>
        <fullName evidence="5">Lipopolysaccharide heptosyltransferase family protein</fullName>
    </recommendedName>
</protein>
<dbReference type="CDD" id="cd03789">
    <property type="entry name" value="GT9_LPS_heptosyltransferase"/>
    <property type="match status" value="1"/>
</dbReference>
<keyword evidence="2" id="KW-0808">Transferase</keyword>
<dbReference type="Gene3D" id="3.40.50.2000">
    <property type="entry name" value="Glycogen Phosphorylase B"/>
    <property type="match status" value="2"/>
</dbReference>
<evidence type="ECO:0000256" key="2">
    <source>
        <dbReference type="ARBA" id="ARBA00022679"/>
    </source>
</evidence>
<dbReference type="EMBL" id="PQAP01000007">
    <property type="protein sequence ID" value="PWB75877.1"/>
    <property type="molecule type" value="Genomic_DNA"/>
</dbReference>
<sequence>MLDKLKPIEHGFKAMVFAMTRLMLKRKSRDFQPLDGRSLTKVLFLRPEKIGDMAISLPVFDGLKKHYPHIKISILGSPKNEALIGHDPRFDRVFMYRKNIWRDIAEVSRIRKERFDCVVDMIGDDSVTALYLSQLCAPGKPRIGVGKVKFREFYDFNYDPRMGNTGHIIQNTLRLLDAFGIDSEKVDRYATPHIPPDALKRAAQFVNGLKAGDAGCPVIGYNLSAGSKTRLWAMENARVLLNRIHEYCPKCRILLISVKADRERSETLASQVPGAAQVPPSLSLIEASAMLSQLDLLISPDTSLVHIARSFHVPVVGLYSRFMKNFLLWRPFGQEIGAVVSGNDDNIHDITVDQVYDAFVKLMESRSAVPQ</sequence>
<dbReference type="InterPro" id="IPR051199">
    <property type="entry name" value="LPS_LOS_Heptosyltrfase"/>
</dbReference>
<evidence type="ECO:0000313" key="4">
    <source>
        <dbReference type="Proteomes" id="UP000250918"/>
    </source>
</evidence>
<dbReference type="PANTHER" id="PTHR30160:SF1">
    <property type="entry name" value="LIPOPOLYSACCHARIDE 1,2-N-ACETYLGLUCOSAMINETRANSFERASE-RELATED"/>
    <property type="match status" value="1"/>
</dbReference>
<dbReference type="Pfam" id="PF01075">
    <property type="entry name" value="Glyco_transf_9"/>
    <property type="match status" value="1"/>
</dbReference>
<reference evidence="3 4" key="1">
    <citation type="journal article" date="2018" name="ISME J.">
        <title>A methanotrophic archaeon couples anaerobic oxidation of methane to Fe(III) reduction.</title>
        <authorList>
            <person name="Cai C."/>
            <person name="Leu A.O."/>
            <person name="Xie G.J."/>
            <person name="Guo J."/>
            <person name="Feng Y."/>
            <person name="Zhao J.X."/>
            <person name="Tyson G.W."/>
            <person name="Yuan Z."/>
            <person name="Hu S."/>
        </authorList>
    </citation>
    <scope>NUCLEOTIDE SEQUENCE [LARGE SCALE GENOMIC DNA]</scope>
    <source>
        <strain evidence="3">FeB_12</strain>
    </source>
</reference>
<dbReference type="SUPFAM" id="SSF53756">
    <property type="entry name" value="UDP-Glycosyltransferase/glycogen phosphorylase"/>
    <property type="match status" value="1"/>
</dbReference>
<comment type="caution">
    <text evidence="3">The sequence shown here is derived from an EMBL/GenBank/DDBJ whole genome shotgun (WGS) entry which is preliminary data.</text>
</comment>
<evidence type="ECO:0000313" key="3">
    <source>
        <dbReference type="EMBL" id="PWB75877.1"/>
    </source>
</evidence>
<dbReference type="GO" id="GO:0009244">
    <property type="term" value="P:lipopolysaccharide core region biosynthetic process"/>
    <property type="evidence" value="ECO:0007669"/>
    <property type="project" value="TreeGrafter"/>
</dbReference>
<name>A0A855XAW2_9BACT</name>
<accession>A0A855XAW2</accession>
<dbReference type="InterPro" id="IPR002201">
    <property type="entry name" value="Glyco_trans_9"/>
</dbReference>